<dbReference type="STRING" id="294747.C5MI63"/>
<dbReference type="SUPFAM" id="SSF50998">
    <property type="entry name" value="Quinoprotein alcohol dehydrogenase-like"/>
    <property type="match status" value="1"/>
</dbReference>
<dbReference type="GO" id="GO:0030234">
    <property type="term" value="F:enzyme regulator activity"/>
    <property type="evidence" value="ECO:0007669"/>
    <property type="project" value="EnsemblFungi"/>
</dbReference>
<evidence type="ECO:0000256" key="1">
    <source>
        <dbReference type="ARBA" id="ARBA00004496"/>
    </source>
</evidence>
<sequence length="1000" mass="111464">MTTDELNPISSVNENIFEKLFHYGPVTSLRIYEEYIIAGYGPILKIFKVHDSNTTSIIFEKQVFKRNKIHHIDISSNTGKIVISGAQSFMILNFNDLIEKQIESFPEKLLNEWIITSCILNDDHVLLLNSHNTIIKVNIHDYSIVDKIDCNEKSILYSGSIAKLPNGEVYIAAGTVMSGVIIWNLSSRSIKHTLTEHEGSIFGVQIDPTGSYITSCSDDRSIKLYNFEDGKLLATGWGHGSRIWTLNFFKPESKTNTSNVKIVSCGEDCSLRVWEYIPGNELLVQRELWENFHRGKHIWSADVDNLNLNFVVTGGADGKIRLHDLNSQSVSKFSLSTIYNAVDAQLEKSEFIRDYYEVESHKTLVLLTSRGRLIRYSGGVFSIIGQYQEFSSFGIVGGFSDINIVLVGASNGDVLCIDCNQEEAPKVSWIRDMASIMGPGKVKNIHISCISNRYFMLVDCPNPNVPFLLAEFNYSDSDLTVSSVTRVPKTDSRFPLTSFTVDVANNWLVLASKKVSIQVVNLESMESTIFRKLSPGDTISSVSVTKSAEALVDLLLLARDGTYTIARVGFTNSEFDLNILQQNKISRGFIEGGFMHDKDLILYGFKSSYFFVWNETKQMEIMNENCGGTGHRNFKFHSNNSHDSFKFIYTNKDELCIRSHQVRFKDNFGLIQNGTHGREIRDLAISRDSRVVVTSSEDSSICISKLGGASGEIINVWSMNNHISGMQSIKFLNDTFIASSAANEEFIIWKLTWEKDTPLLTEYNRLQPTKQVPDLRVIDFCSFETENGFIIATVYSDSNVKIWNFDVETGFKLIDSFFYRTCCILNCDFIEINENKYLVFGSTDGFVSIWDISRAIAGKTSVSVATKQLHQSGVKALELCQDGDGYTLITGGDDNAIIVSRISSQTTDDVQNLTIDTVCSSENAASATITSIASLGCADKFIATSVEQIVRLWSHKSGKLECLGATYTTVADTGCCDVTQIDGKDIAVIGGAGISSWVIN</sequence>
<keyword evidence="4" id="KW-0819">tRNA processing</keyword>
<dbReference type="SUPFAM" id="SSF50978">
    <property type="entry name" value="WD40 repeat-like"/>
    <property type="match status" value="1"/>
</dbReference>
<evidence type="ECO:0000256" key="5">
    <source>
        <dbReference type="ARBA" id="ARBA00022737"/>
    </source>
</evidence>
<dbReference type="RefSeq" id="XP_002551458.1">
    <property type="nucleotide sequence ID" value="XM_002551412.1"/>
</dbReference>
<dbReference type="EMBL" id="GG692403">
    <property type="protein sequence ID" value="EER30760.1"/>
    <property type="molecule type" value="Genomic_DNA"/>
</dbReference>
<proteinExistence type="inferred from homology"/>
<dbReference type="InterPro" id="IPR011047">
    <property type="entry name" value="Quinoprotein_ADH-like_sf"/>
</dbReference>
<evidence type="ECO:0000256" key="6">
    <source>
        <dbReference type="ARBA" id="ARBA00038255"/>
    </source>
</evidence>
<evidence type="ECO:0000256" key="2">
    <source>
        <dbReference type="ARBA" id="ARBA00022490"/>
    </source>
</evidence>
<dbReference type="OrthoDB" id="66881at2759"/>
<organism evidence="8 9">
    <name type="scientific">Candida tropicalis (strain ATCC MYA-3404 / T1)</name>
    <name type="common">Yeast</name>
    <dbReference type="NCBI Taxonomy" id="294747"/>
    <lineage>
        <taxon>Eukaryota</taxon>
        <taxon>Fungi</taxon>
        <taxon>Dikarya</taxon>
        <taxon>Ascomycota</taxon>
        <taxon>Saccharomycotina</taxon>
        <taxon>Pichiomycetes</taxon>
        <taxon>Debaryomycetaceae</taxon>
        <taxon>Candida/Lodderomyces clade</taxon>
        <taxon>Candida</taxon>
    </lineage>
</organism>
<comment type="similarity">
    <text evidence="6">Belongs to the WD repeat WDR6 family.</text>
</comment>
<evidence type="ECO:0000256" key="3">
    <source>
        <dbReference type="ARBA" id="ARBA00022574"/>
    </source>
</evidence>
<keyword evidence="3 7" id="KW-0853">WD repeat</keyword>
<accession>C5MI63</accession>
<dbReference type="InterPro" id="IPR051973">
    <property type="entry name" value="tRNA_Anticodon_Mtase-Reg"/>
</dbReference>
<name>C5MI63_CANTT</name>
<gene>
    <name evidence="8" type="ORF">CTRG_05756</name>
</gene>
<dbReference type="InterPro" id="IPR001680">
    <property type="entry name" value="WD40_rpt"/>
</dbReference>
<dbReference type="VEuPathDB" id="FungiDB:CTRG_05756"/>
<dbReference type="GeneID" id="8300972"/>
<dbReference type="Proteomes" id="UP000002037">
    <property type="component" value="Unassembled WGS sequence"/>
</dbReference>
<dbReference type="KEGG" id="ctp:CTRG_05756"/>
<dbReference type="Pfam" id="PF00400">
    <property type="entry name" value="WD40"/>
    <property type="match status" value="3"/>
</dbReference>
<dbReference type="HOGENOM" id="CLU_002615_0_1_1"/>
<dbReference type="GO" id="GO:0032456">
    <property type="term" value="P:endocytic recycling"/>
    <property type="evidence" value="ECO:0007669"/>
    <property type="project" value="EnsemblFungi"/>
</dbReference>
<keyword evidence="9" id="KW-1185">Reference proteome</keyword>
<comment type="subcellular location">
    <subcellularLocation>
        <location evidence="1">Cytoplasm</location>
    </subcellularLocation>
</comment>
<dbReference type="PROSITE" id="PS50082">
    <property type="entry name" value="WD_REPEATS_2"/>
    <property type="match status" value="1"/>
</dbReference>
<dbReference type="PANTHER" id="PTHR14344">
    <property type="entry name" value="WD REPEAT PROTEIN"/>
    <property type="match status" value="1"/>
</dbReference>
<dbReference type="AlphaFoldDB" id="C5MI63"/>
<keyword evidence="5" id="KW-0677">Repeat</keyword>
<dbReference type="GO" id="GO:0005768">
    <property type="term" value="C:endosome"/>
    <property type="evidence" value="ECO:0007669"/>
    <property type="project" value="EnsemblFungi"/>
</dbReference>
<evidence type="ECO:0000256" key="7">
    <source>
        <dbReference type="PROSITE-ProRule" id="PRU00221"/>
    </source>
</evidence>
<keyword evidence="2" id="KW-0963">Cytoplasm</keyword>
<evidence type="ECO:0008006" key="10">
    <source>
        <dbReference type="Google" id="ProtNLM"/>
    </source>
</evidence>
<evidence type="ECO:0000256" key="4">
    <source>
        <dbReference type="ARBA" id="ARBA00022694"/>
    </source>
</evidence>
<evidence type="ECO:0000313" key="9">
    <source>
        <dbReference type="Proteomes" id="UP000002037"/>
    </source>
</evidence>
<dbReference type="InterPro" id="IPR015943">
    <property type="entry name" value="WD40/YVTN_repeat-like_dom_sf"/>
</dbReference>
<dbReference type="SMART" id="SM00320">
    <property type="entry name" value="WD40"/>
    <property type="match status" value="9"/>
</dbReference>
<dbReference type="PROSITE" id="PS50294">
    <property type="entry name" value="WD_REPEATS_REGION"/>
    <property type="match status" value="1"/>
</dbReference>
<dbReference type="GO" id="GO:0002130">
    <property type="term" value="P:wobble position ribose methylation"/>
    <property type="evidence" value="ECO:0007669"/>
    <property type="project" value="EnsemblFungi"/>
</dbReference>
<feature type="repeat" description="WD" evidence="7">
    <location>
        <begin position="194"/>
        <end position="235"/>
    </location>
</feature>
<reference evidence="8 9" key="1">
    <citation type="journal article" date="2009" name="Nature">
        <title>Evolution of pathogenicity and sexual reproduction in eight Candida genomes.</title>
        <authorList>
            <person name="Butler G."/>
            <person name="Rasmussen M.D."/>
            <person name="Lin M.F."/>
            <person name="Santos M.A."/>
            <person name="Sakthikumar S."/>
            <person name="Munro C.A."/>
            <person name="Rheinbay E."/>
            <person name="Grabherr M."/>
            <person name="Forche A."/>
            <person name="Reedy J.L."/>
            <person name="Agrafioti I."/>
            <person name="Arnaud M.B."/>
            <person name="Bates S."/>
            <person name="Brown A.J."/>
            <person name="Brunke S."/>
            <person name="Costanzo M.C."/>
            <person name="Fitzpatrick D.A."/>
            <person name="de Groot P.W."/>
            <person name="Harris D."/>
            <person name="Hoyer L.L."/>
            <person name="Hube B."/>
            <person name="Klis F.M."/>
            <person name="Kodira C."/>
            <person name="Lennard N."/>
            <person name="Logue M.E."/>
            <person name="Martin R."/>
            <person name="Neiman A.M."/>
            <person name="Nikolaou E."/>
            <person name="Quail M.A."/>
            <person name="Quinn J."/>
            <person name="Santos M.C."/>
            <person name="Schmitzberger F.F."/>
            <person name="Sherlock G."/>
            <person name="Shah P."/>
            <person name="Silverstein K.A."/>
            <person name="Skrzypek M.S."/>
            <person name="Soll D."/>
            <person name="Staggs R."/>
            <person name="Stansfield I."/>
            <person name="Stumpf M.P."/>
            <person name="Sudbery P.E."/>
            <person name="Srikantha T."/>
            <person name="Zeng Q."/>
            <person name="Berman J."/>
            <person name="Berriman M."/>
            <person name="Heitman J."/>
            <person name="Gow N.A."/>
            <person name="Lorenz M.C."/>
            <person name="Birren B.W."/>
            <person name="Kellis M."/>
            <person name="Cuomo C.A."/>
        </authorList>
    </citation>
    <scope>NUCLEOTIDE SEQUENCE [LARGE SCALE GENOMIC DNA]</scope>
    <source>
        <strain evidence="9">ATCC MYA-3404 / T1</strain>
    </source>
</reference>
<dbReference type="PANTHER" id="PTHR14344:SF3">
    <property type="entry name" value="WD REPEAT-CONTAINING PROTEIN 6"/>
    <property type="match status" value="1"/>
</dbReference>
<evidence type="ECO:0000313" key="8">
    <source>
        <dbReference type="EMBL" id="EER30760.1"/>
    </source>
</evidence>
<dbReference type="InterPro" id="IPR036322">
    <property type="entry name" value="WD40_repeat_dom_sf"/>
</dbReference>
<protein>
    <recommendedName>
        <fullName evidence="10">Anaphase-promoting complex subunit 4 WD40 domain-containing protein</fullName>
    </recommendedName>
</protein>
<dbReference type="eggNOG" id="KOG0974">
    <property type="taxonomic scope" value="Eukaryota"/>
</dbReference>
<dbReference type="Gene3D" id="2.130.10.10">
    <property type="entry name" value="YVTN repeat-like/Quinoprotein amine dehydrogenase"/>
    <property type="match status" value="3"/>
</dbReference>